<dbReference type="STRING" id="1590841.A0A2R6R0D3"/>
<dbReference type="AlphaFoldDB" id="A0A2R6R0D3"/>
<proteinExistence type="predicted"/>
<feature type="region of interest" description="Disordered" evidence="1">
    <location>
        <begin position="154"/>
        <end position="235"/>
    </location>
</feature>
<evidence type="ECO:0000313" key="2">
    <source>
        <dbReference type="EMBL" id="PSS18094.1"/>
    </source>
</evidence>
<feature type="compositionally biased region" description="Polar residues" evidence="1">
    <location>
        <begin position="320"/>
        <end position="334"/>
    </location>
</feature>
<keyword evidence="3" id="KW-1185">Reference proteome</keyword>
<dbReference type="Proteomes" id="UP000241394">
    <property type="component" value="Chromosome LG11"/>
</dbReference>
<dbReference type="FunCoup" id="A0A2R6R0D3">
    <property type="interactions" value="4467"/>
</dbReference>
<name>A0A2R6R0D3_ACTCC</name>
<dbReference type="PANTHER" id="PTHR47070:SF2">
    <property type="entry name" value="OS06G0206100 PROTEIN"/>
    <property type="match status" value="1"/>
</dbReference>
<feature type="compositionally biased region" description="Polar residues" evidence="1">
    <location>
        <begin position="225"/>
        <end position="235"/>
    </location>
</feature>
<dbReference type="InParanoid" id="A0A2R6R0D3"/>
<dbReference type="OMA" id="SAMANPH"/>
<comment type="caution">
    <text evidence="2">The sequence shown here is derived from an EMBL/GenBank/DDBJ whole genome shotgun (WGS) entry which is preliminary data.</text>
</comment>
<feature type="region of interest" description="Disordered" evidence="1">
    <location>
        <begin position="1"/>
        <end position="116"/>
    </location>
</feature>
<feature type="compositionally biased region" description="Polar residues" evidence="1">
    <location>
        <begin position="173"/>
        <end position="183"/>
    </location>
</feature>
<protein>
    <submittedName>
        <fullName evidence="2">A-agglutinin anchorage subunit like</fullName>
    </submittedName>
</protein>
<organism evidence="2 3">
    <name type="scientific">Actinidia chinensis var. chinensis</name>
    <name type="common">Chinese soft-hair kiwi</name>
    <dbReference type="NCBI Taxonomy" id="1590841"/>
    <lineage>
        <taxon>Eukaryota</taxon>
        <taxon>Viridiplantae</taxon>
        <taxon>Streptophyta</taxon>
        <taxon>Embryophyta</taxon>
        <taxon>Tracheophyta</taxon>
        <taxon>Spermatophyta</taxon>
        <taxon>Magnoliopsida</taxon>
        <taxon>eudicotyledons</taxon>
        <taxon>Gunneridae</taxon>
        <taxon>Pentapetalae</taxon>
        <taxon>asterids</taxon>
        <taxon>Ericales</taxon>
        <taxon>Actinidiaceae</taxon>
        <taxon>Actinidia</taxon>
    </lineage>
</organism>
<evidence type="ECO:0000313" key="3">
    <source>
        <dbReference type="Proteomes" id="UP000241394"/>
    </source>
</evidence>
<accession>A0A2R6R0D3</accession>
<gene>
    <name evidence="2" type="ORF">CEY00_Acc12798</name>
</gene>
<feature type="compositionally biased region" description="Polar residues" evidence="1">
    <location>
        <begin position="7"/>
        <end position="57"/>
    </location>
</feature>
<feature type="compositionally biased region" description="Low complexity" evidence="1">
    <location>
        <begin position="159"/>
        <end position="172"/>
    </location>
</feature>
<feature type="compositionally biased region" description="Polar residues" evidence="1">
    <location>
        <begin position="192"/>
        <end position="201"/>
    </location>
</feature>
<sequence length="620" mass="67156">MKPPSPQCSTFMNSRVSGMGSTRTSNNQKSSGVRYSSQALVMPTISTRDTISSNSTGKELREEIQSPVATAVTRVQGSKHNDPQPHSATLASNHSAVRVYSSSSDPVHVRPTDSRSAATIDAIKRQLGAVGVRHQSSDHSVKPLSAQSSLFSNSHLEKNGSSSLSNRYNSKSHQQIVVRQKASQRNKEWKPKSSQRSSLNSPGIIKTPAKSVLHPNENPKDSETDAVQVQDKSSRVNNYENRNVIIAEHIRVIESDRYRLTFGSFGTEIDSSRDFVSDSHTVGNAENSSGEPSSSLSASAPESSSDETSASKHVDLPDDQIQNSRSNSTASGVVSENELLDKKESSSPQKLDGYADIGLFRNNSASYTPFELQQQQEAPELASLSAYDAQSGYDIPYIRPTTDETIRRQVLPSPWEVLSSHAANSNPVSTATMLLQQHQPPMPHMYPQVHVSHRANLMPYRQFLSPVYVPPMQMAGYSSNAIYPHPSNGSSYLLLPGGSSHLSANSLKYGIQQFKPIPASSPTRFGNFTSPTGYAINAPGIVGSAAGLEDSSRLKYKDGNLYVPNAQFPGLYHPPPPPQLTAMANPHHLGPGMGAAAAPGTQVDAYQQPQLGHLNWTTNF</sequence>
<reference evidence="2 3" key="1">
    <citation type="submission" date="2017-07" db="EMBL/GenBank/DDBJ databases">
        <title>An improved, manually edited Actinidia chinensis var. chinensis (kiwifruit) genome highlights the challenges associated with draft genomes and gene prediction in plants.</title>
        <authorList>
            <person name="Pilkington S."/>
            <person name="Crowhurst R."/>
            <person name="Hilario E."/>
            <person name="Nardozza S."/>
            <person name="Fraser L."/>
            <person name="Peng Y."/>
            <person name="Gunaseelan K."/>
            <person name="Simpson R."/>
            <person name="Tahir J."/>
            <person name="Deroles S."/>
            <person name="Templeton K."/>
            <person name="Luo Z."/>
            <person name="Davy M."/>
            <person name="Cheng C."/>
            <person name="Mcneilage M."/>
            <person name="Scaglione D."/>
            <person name="Liu Y."/>
            <person name="Zhang Q."/>
            <person name="Datson P."/>
            <person name="De Silva N."/>
            <person name="Gardiner S."/>
            <person name="Bassett H."/>
            <person name="Chagne D."/>
            <person name="Mccallum J."/>
            <person name="Dzierzon H."/>
            <person name="Deng C."/>
            <person name="Wang Y.-Y."/>
            <person name="Barron N."/>
            <person name="Manako K."/>
            <person name="Bowen J."/>
            <person name="Foster T."/>
            <person name="Erridge Z."/>
            <person name="Tiffin H."/>
            <person name="Waite C."/>
            <person name="Davies K."/>
            <person name="Grierson E."/>
            <person name="Laing W."/>
            <person name="Kirk R."/>
            <person name="Chen X."/>
            <person name="Wood M."/>
            <person name="Montefiori M."/>
            <person name="Brummell D."/>
            <person name="Schwinn K."/>
            <person name="Catanach A."/>
            <person name="Fullerton C."/>
            <person name="Li D."/>
            <person name="Meiyalaghan S."/>
            <person name="Nieuwenhuizen N."/>
            <person name="Read N."/>
            <person name="Prakash R."/>
            <person name="Hunter D."/>
            <person name="Zhang H."/>
            <person name="Mckenzie M."/>
            <person name="Knabel M."/>
            <person name="Harris A."/>
            <person name="Allan A."/>
            <person name="Chen A."/>
            <person name="Janssen B."/>
            <person name="Plunkett B."/>
            <person name="Dwamena C."/>
            <person name="Voogd C."/>
            <person name="Leif D."/>
            <person name="Lafferty D."/>
            <person name="Souleyre E."/>
            <person name="Varkonyi-Gasic E."/>
            <person name="Gambi F."/>
            <person name="Hanley J."/>
            <person name="Yao J.-L."/>
            <person name="Cheung J."/>
            <person name="David K."/>
            <person name="Warren B."/>
            <person name="Marsh K."/>
            <person name="Snowden K."/>
            <person name="Lin-Wang K."/>
            <person name="Brian L."/>
            <person name="Martinez-Sanchez M."/>
            <person name="Wang M."/>
            <person name="Ileperuma N."/>
            <person name="Macnee N."/>
            <person name="Campin R."/>
            <person name="Mcatee P."/>
            <person name="Drummond R."/>
            <person name="Espley R."/>
            <person name="Ireland H."/>
            <person name="Wu R."/>
            <person name="Atkinson R."/>
            <person name="Karunairetnam S."/>
            <person name="Bulley S."/>
            <person name="Chunkath S."/>
            <person name="Hanley Z."/>
            <person name="Storey R."/>
            <person name="Thrimawithana A."/>
            <person name="Thomson S."/>
            <person name="David C."/>
            <person name="Testolin R."/>
        </authorList>
    </citation>
    <scope>NUCLEOTIDE SEQUENCE [LARGE SCALE GENOMIC DNA]</scope>
    <source>
        <strain evidence="3">cv. Red5</strain>
        <tissue evidence="2">Young leaf</tissue>
    </source>
</reference>
<dbReference type="PANTHER" id="PTHR47070">
    <property type="entry name" value="HYDROXYPROLINE-RICH GLYCOPROTEIN-LIKE"/>
    <property type="match status" value="1"/>
</dbReference>
<dbReference type="OrthoDB" id="657470at2759"/>
<feature type="region of interest" description="Disordered" evidence="1">
    <location>
        <begin position="274"/>
        <end position="352"/>
    </location>
</feature>
<dbReference type="EMBL" id="NKQK01000011">
    <property type="protein sequence ID" value="PSS18094.1"/>
    <property type="molecule type" value="Genomic_DNA"/>
</dbReference>
<feature type="compositionally biased region" description="Polar residues" evidence="1">
    <location>
        <begin position="73"/>
        <end position="105"/>
    </location>
</feature>
<evidence type="ECO:0000256" key="1">
    <source>
        <dbReference type="SAM" id="MobiDB-lite"/>
    </source>
</evidence>
<feature type="compositionally biased region" description="Low complexity" evidence="1">
    <location>
        <begin position="285"/>
        <end position="308"/>
    </location>
</feature>
<reference evidence="3" key="2">
    <citation type="journal article" date="2018" name="BMC Genomics">
        <title>A manually annotated Actinidia chinensis var. chinensis (kiwifruit) genome highlights the challenges associated with draft genomes and gene prediction in plants.</title>
        <authorList>
            <person name="Pilkington S.M."/>
            <person name="Crowhurst R."/>
            <person name="Hilario E."/>
            <person name="Nardozza S."/>
            <person name="Fraser L."/>
            <person name="Peng Y."/>
            <person name="Gunaseelan K."/>
            <person name="Simpson R."/>
            <person name="Tahir J."/>
            <person name="Deroles S.C."/>
            <person name="Templeton K."/>
            <person name="Luo Z."/>
            <person name="Davy M."/>
            <person name="Cheng C."/>
            <person name="McNeilage M."/>
            <person name="Scaglione D."/>
            <person name="Liu Y."/>
            <person name="Zhang Q."/>
            <person name="Datson P."/>
            <person name="De Silva N."/>
            <person name="Gardiner S.E."/>
            <person name="Bassett H."/>
            <person name="Chagne D."/>
            <person name="McCallum J."/>
            <person name="Dzierzon H."/>
            <person name="Deng C."/>
            <person name="Wang Y.Y."/>
            <person name="Barron L."/>
            <person name="Manako K."/>
            <person name="Bowen J."/>
            <person name="Foster T.M."/>
            <person name="Erridge Z.A."/>
            <person name="Tiffin H."/>
            <person name="Waite C.N."/>
            <person name="Davies K.M."/>
            <person name="Grierson E.P."/>
            <person name="Laing W.A."/>
            <person name="Kirk R."/>
            <person name="Chen X."/>
            <person name="Wood M."/>
            <person name="Montefiori M."/>
            <person name="Brummell D.A."/>
            <person name="Schwinn K.E."/>
            <person name="Catanach A."/>
            <person name="Fullerton C."/>
            <person name="Li D."/>
            <person name="Meiyalaghan S."/>
            <person name="Nieuwenhuizen N."/>
            <person name="Read N."/>
            <person name="Prakash R."/>
            <person name="Hunter D."/>
            <person name="Zhang H."/>
            <person name="McKenzie M."/>
            <person name="Knabel M."/>
            <person name="Harris A."/>
            <person name="Allan A.C."/>
            <person name="Gleave A."/>
            <person name="Chen A."/>
            <person name="Janssen B.J."/>
            <person name="Plunkett B."/>
            <person name="Ampomah-Dwamena C."/>
            <person name="Voogd C."/>
            <person name="Leif D."/>
            <person name="Lafferty D."/>
            <person name="Souleyre E.J.F."/>
            <person name="Varkonyi-Gasic E."/>
            <person name="Gambi F."/>
            <person name="Hanley J."/>
            <person name="Yao J.L."/>
            <person name="Cheung J."/>
            <person name="David K.M."/>
            <person name="Warren B."/>
            <person name="Marsh K."/>
            <person name="Snowden K.C."/>
            <person name="Lin-Wang K."/>
            <person name="Brian L."/>
            <person name="Martinez-Sanchez M."/>
            <person name="Wang M."/>
            <person name="Ileperuma N."/>
            <person name="Macnee N."/>
            <person name="Campin R."/>
            <person name="McAtee P."/>
            <person name="Drummond R.S.M."/>
            <person name="Espley R.V."/>
            <person name="Ireland H.S."/>
            <person name="Wu R."/>
            <person name="Atkinson R.G."/>
            <person name="Karunairetnam S."/>
            <person name="Bulley S."/>
            <person name="Chunkath S."/>
            <person name="Hanley Z."/>
            <person name="Storey R."/>
            <person name="Thrimawithana A.H."/>
            <person name="Thomson S."/>
            <person name="David C."/>
            <person name="Testolin R."/>
            <person name="Huang H."/>
            <person name="Hellens R.P."/>
            <person name="Schaffer R.J."/>
        </authorList>
    </citation>
    <scope>NUCLEOTIDE SEQUENCE [LARGE SCALE GENOMIC DNA]</scope>
    <source>
        <strain evidence="3">cv. Red5</strain>
    </source>
</reference>
<dbReference type="Gramene" id="PSS18094">
    <property type="protein sequence ID" value="PSS18094"/>
    <property type="gene ID" value="CEY00_Acc12798"/>
</dbReference>